<keyword evidence="8" id="KW-0472">Membrane</keyword>
<evidence type="ECO:0000256" key="6">
    <source>
        <dbReference type="ARBA" id="ARBA00022833"/>
    </source>
</evidence>
<feature type="transmembrane region" description="Helical" evidence="8">
    <location>
        <begin position="219"/>
        <end position="240"/>
    </location>
</feature>
<dbReference type="SMART" id="SM00744">
    <property type="entry name" value="RINGv"/>
    <property type="match status" value="1"/>
</dbReference>
<name>A0A922HNV6_DERFA</name>
<dbReference type="SUPFAM" id="SSF57850">
    <property type="entry name" value="RING/U-box"/>
    <property type="match status" value="1"/>
</dbReference>
<evidence type="ECO:0000313" key="10">
    <source>
        <dbReference type="EMBL" id="KAH9500995.1"/>
    </source>
</evidence>
<keyword evidence="4" id="KW-0479">Metal-binding</keyword>
<proteinExistence type="predicted"/>
<evidence type="ECO:0000256" key="3">
    <source>
        <dbReference type="ARBA" id="ARBA00004656"/>
    </source>
</evidence>
<evidence type="ECO:0000256" key="8">
    <source>
        <dbReference type="SAM" id="Phobius"/>
    </source>
</evidence>
<keyword evidence="7" id="KW-0391">Immunity</keyword>
<reference evidence="10" key="1">
    <citation type="submission" date="2013-05" db="EMBL/GenBank/DDBJ databases">
        <authorList>
            <person name="Yim A.K.Y."/>
            <person name="Chan T.F."/>
            <person name="Ji K.M."/>
            <person name="Liu X.Y."/>
            <person name="Zhou J.W."/>
            <person name="Li R.Q."/>
            <person name="Yang K.Y."/>
            <person name="Li J."/>
            <person name="Li M."/>
            <person name="Law P.T.W."/>
            <person name="Wu Y.L."/>
            <person name="Cai Z.L."/>
            <person name="Qin H."/>
            <person name="Bao Y."/>
            <person name="Leung R.K.K."/>
            <person name="Ng P.K.S."/>
            <person name="Zou J."/>
            <person name="Zhong X.J."/>
            <person name="Ran P.X."/>
            <person name="Zhong N.S."/>
            <person name="Liu Z.G."/>
            <person name="Tsui S.K.W."/>
        </authorList>
    </citation>
    <scope>NUCLEOTIDE SEQUENCE</scope>
    <source>
        <strain evidence="10">Derf</strain>
        <tissue evidence="10">Whole organism</tissue>
    </source>
</reference>
<dbReference type="GO" id="GO:0008270">
    <property type="term" value="F:zinc ion binding"/>
    <property type="evidence" value="ECO:0007669"/>
    <property type="project" value="UniProtKB-KW"/>
</dbReference>
<dbReference type="Pfam" id="PF12906">
    <property type="entry name" value="RINGv"/>
    <property type="match status" value="1"/>
</dbReference>
<dbReference type="GO" id="GO:0005768">
    <property type="term" value="C:endosome"/>
    <property type="evidence" value="ECO:0007669"/>
    <property type="project" value="UniProtKB-SubCell"/>
</dbReference>
<sequence>MNKNSIITTIIPIDCDNLDNDDNNNMNQRIVQSSNQLLIERKESNKISIMNNSLEINLPICRICHCSNEDLAETISLKSPSSNMKHLKLNLNCDKIKNRFNNVDDDDDDDDPFNLIQPCYCTGTLQYVHHNCLQQWIRSSNHRYCELCKYNFKLKTKNKPLFQWDCMNMTNGERRKLFLHITFNLISMICVFWSIYVIAEHASLELSNRLGWKFWIKMVVITIGLICGIIFIVFQLRLYFSILSRWKQFNQIVIIENVGNNKMENQQQQQQQQQFDDLIRIENQNQNK</sequence>
<dbReference type="InterPro" id="IPR011016">
    <property type="entry name" value="Znf_RING-CH"/>
</dbReference>
<dbReference type="Gene3D" id="3.30.40.10">
    <property type="entry name" value="Zinc/RING finger domain, C3HC4 (zinc finger)"/>
    <property type="match status" value="1"/>
</dbReference>
<keyword evidence="11" id="KW-1185">Reference proteome</keyword>
<protein>
    <recommendedName>
        <fullName evidence="9">RING-CH-type domain-containing protein</fullName>
    </recommendedName>
</protein>
<keyword evidence="5" id="KW-0863">Zinc-finger</keyword>
<evidence type="ECO:0000259" key="9">
    <source>
        <dbReference type="PROSITE" id="PS51292"/>
    </source>
</evidence>
<dbReference type="EMBL" id="ASGP02000006">
    <property type="protein sequence ID" value="KAH9500995.1"/>
    <property type="molecule type" value="Genomic_DNA"/>
</dbReference>
<dbReference type="Proteomes" id="UP000790347">
    <property type="component" value="Unassembled WGS sequence"/>
</dbReference>
<dbReference type="AlphaFoldDB" id="A0A922HNV6"/>
<feature type="domain" description="RING-CH-type" evidence="9">
    <location>
        <begin position="53"/>
        <end position="155"/>
    </location>
</feature>
<reference evidence="10" key="2">
    <citation type="journal article" date="2022" name="Res Sq">
        <title>Comparative Genomics Reveals Insights into the Divergent Evolution of Astigmatic Mites and Household Pest Adaptations.</title>
        <authorList>
            <person name="Xiong Q."/>
            <person name="Wan A.T.-Y."/>
            <person name="Liu X.-Y."/>
            <person name="Fung C.S.-H."/>
            <person name="Xiao X."/>
            <person name="Malainual N."/>
            <person name="Hou J."/>
            <person name="Wang L."/>
            <person name="Wang M."/>
            <person name="Yang K."/>
            <person name="Cui Y."/>
            <person name="Leung E."/>
            <person name="Nong W."/>
            <person name="Shin S.-K."/>
            <person name="Au S."/>
            <person name="Jeong K.Y."/>
            <person name="Chew F.T."/>
            <person name="Hui J."/>
            <person name="Leung T.F."/>
            <person name="Tungtrongchitr A."/>
            <person name="Zhong N."/>
            <person name="Liu Z."/>
            <person name="Tsui S."/>
        </authorList>
    </citation>
    <scope>NUCLEOTIDE SEQUENCE</scope>
    <source>
        <strain evidence="10">Derf</strain>
        <tissue evidence="10">Whole organism</tissue>
    </source>
</reference>
<keyword evidence="6" id="KW-0862">Zinc</keyword>
<organism evidence="10 11">
    <name type="scientific">Dermatophagoides farinae</name>
    <name type="common">American house dust mite</name>
    <dbReference type="NCBI Taxonomy" id="6954"/>
    <lineage>
        <taxon>Eukaryota</taxon>
        <taxon>Metazoa</taxon>
        <taxon>Ecdysozoa</taxon>
        <taxon>Arthropoda</taxon>
        <taxon>Chelicerata</taxon>
        <taxon>Arachnida</taxon>
        <taxon>Acari</taxon>
        <taxon>Acariformes</taxon>
        <taxon>Sarcoptiformes</taxon>
        <taxon>Astigmata</taxon>
        <taxon>Psoroptidia</taxon>
        <taxon>Analgoidea</taxon>
        <taxon>Pyroglyphidae</taxon>
        <taxon>Dermatophagoidinae</taxon>
        <taxon>Dermatophagoides</taxon>
    </lineage>
</organism>
<feature type="transmembrane region" description="Helical" evidence="8">
    <location>
        <begin position="177"/>
        <end position="199"/>
    </location>
</feature>
<comment type="subcellular location">
    <subcellularLocation>
        <location evidence="1">Endomembrane system</location>
        <topology evidence="1">Multi-pass membrane protein</topology>
    </subcellularLocation>
    <subcellularLocation>
        <location evidence="2">Endosome</location>
    </subcellularLocation>
    <subcellularLocation>
        <location evidence="3">Lysosome membrane</location>
    </subcellularLocation>
</comment>
<keyword evidence="8" id="KW-1133">Transmembrane helix</keyword>
<evidence type="ECO:0000256" key="1">
    <source>
        <dbReference type="ARBA" id="ARBA00004127"/>
    </source>
</evidence>
<comment type="caution">
    <text evidence="10">The sequence shown here is derived from an EMBL/GenBank/DDBJ whole genome shotgun (WGS) entry which is preliminary data.</text>
</comment>
<evidence type="ECO:0000256" key="4">
    <source>
        <dbReference type="ARBA" id="ARBA00022723"/>
    </source>
</evidence>
<evidence type="ECO:0000256" key="2">
    <source>
        <dbReference type="ARBA" id="ARBA00004177"/>
    </source>
</evidence>
<evidence type="ECO:0000256" key="7">
    <source>
        <dbReference type="ARBA" id="ARBA00022859"/>
    </source>
</evidence>
<evidence type="ECO:0000256" key="5">
    <source>
        <dbReference type="ARBA" id="ARBA00022771"/>
    </source>
</evidence>
<dbReference type="PROSITE" id="PS51292">
    <property type="entry name" value="ZF_RING_CH"/>
    <property type="match status" value="1"/>
</dbReference>
<keyword evidence="8" id="KW-0812">Transmembrane</keyword>
<accession>A0A922HNV6</accession>
<dbReference type="InterPro" id="IPR013083">
    <property type="entry name" value="Znf_RING/FYVE/PHD"/>
</dbReference>
<dbReference type="PANTHER" id="PTHR45981">
    <property type="entry name" value="LD02310P"/>
    <property type="match status" value="1"/>
</dbReference>
<dbReference type="GO" id="GO:0002376">
    <property type="term" value="P:immune system process"/>
    <property type="evidence" value="ECO:0007669"/>
    <property type="project" value="UniProtKB-KW"/>
</dbReference>
<evidence type="ECO:0000313" key="11">
    <source>
        <dbReference type="Proteomes" id="UP000790347"/>
    </source>
</evidence>
<gene>
    <name evidence="10" type="ORF">DERF_011868</name>
</gene>
<dbReference type="GO" id="GO:0005765">
    <property type="term" value="C:lysosomal membrane"/>
    <property type="evidence" value="ECO:0007669"/>
    <property type="project" value="UniProtKB-SubCell"/>
</dbReference>